<comment type="caution">
    <text evidence="4">The sequence shown here is derived from an EMBL/GenBank/DDBJ whole genome shotgun (WGS) entry which is preliminary data.</text>
</comment>
<protein>
    <submittedName>
        <fullName evidence="4">Uncharacterized protein</fullName>
    </submittedName>
</protein>
<keyword evidence="3" id="KW-0732">Signal</keyword>
<dbReference type="PROSITE" id="PS51257">
    <property type="entry name" value="PROKAR_LIPOPROTEIN"/>
    <property type="match status" value="1"/>
</dbReference>
<dbReference type="GO" id="GO:0004531">
    <property type="term" value="F:deoxyribonuclease II activity"/>
    <property type="evidence" value="ECO:0007669"/>
    <property type="project" value="InterPro"/>
</dbReference>
<keyword evidence="5" id="KW-1185">Reference proteome</keyword>
<accession>A0A8S1KDP1</accession>
<name>A0A8S1KDP1_PARPR</name>
<dbReference type="CDD" id="cd09120">
    <property type="entry name" value="PLDc_DNaseII_1"/>
    <property type="match status" value="1"/>
</dbReference>
<dbReference type="AlphaFoldDB" id="A0A8S1KDP1"/>
<evidence type="ECO:0000256" key="3">
    <source>
        <dbReference type="SAM" id="SignalP"/>
    </source>
</evidence>
<reference evidence="4" key="1">
    <citation type="submission" date="2021-01" db="EMBL/GenBank/DDBJ databases">
        <authorList>
            <consortium name="Genoscope - CEA"/>
            <person name="William W."/>
        </authorList>
    </citation>
    <scope>NUCLEOTIDE SEQUENCE</scope>
</reference>
<keyword evidence="2" id="KW-0378">Hydrolase</keyword>
<sequence length="343" mass="38410">MKIILLVLVIQVFSQSCLSSTGSQVDWWLIFKLPADSTIPYSGFEYYYCDSQNDCSVMNLMGDDLRDRTSPLQRTVGQISFISSTTMNVVWNDQPYGKSTISDRAHSKGILSASSNGQGFIINHSTPQFPLFDETQSNIISGMPSSASVNGQHYFCVTMPTSQINVVAQQYIIAQTLTQKANEISTFESTYPNIFALRNNSRKIPAQSGTTQVKSKNGLNIHVISKNQNLVDDFYATIVAPHLKIGLVMETWGNGTGGLQEPSCSQTYQTYSNIYRNHNGYKFKYTKDHSKFGISVQSAMPYVCMSDLNRMTTQNKRGGTTFCFLHSKIWNVINKAFIERQTC</sequence>
<dbReference type="Pfam" id="PF03265">
    <property type="entry name" value="DNase_II"/>
    <property type="match status" value="1"/>
</dbReference>
<feature type="chain" id="PRO_5035896155" evidence="3">
    <location>
        <begin position="20"/>
        <end position="343"/>
    </location>
</feature>
<evidence type="ECO:0000256" key="1">
    <source>
        <dbReference type="ARBA" id="ARBA00007527"/>
    </source>
</evidence>
<dbReference type="PANTHER" id="PTHR10858">
    <property type="entry name" value="DEOXYRIBONUCLEASE II"/>
    <property type="match status" value="1"/>
</dbReference>
<evidence type="ECO:0000313" key="5">
    <source>
        <dbReference type="Proteomes" id="UP000688137"/>
    </source>
</evidence>
<evidence type="ECO:0000313" key="4">
    <source>
        <dbReference type="EMBL" id="CAD8051845.1"/>
    </source>
</evidence>
<dbReference type="PANTHER" id="PTHR10858:SF23">
    <property type="entry name" value="DEOXYRIBONUCLEASE II"/>
    <property type="match status" value="1"/>
</dbReference>
<organism evidence="4 5">
    <name type="scientific">Paramecium primaurelia</name>
    <dbReference type="NCBI Taxonomy" id="5886"/>
    <lineage>
        <taxon>Eukaryota</taxon>
        <taxon>Sar</taxon>
        <taxon>Alveolata</taxon>
        <taxon>Ciliophora</taxon>
        <taxon>Intramacronucleata</taxon>
        <taxon>Oligohymenophorea</taxon>
        <taxon>Peniculida</taxon>
        <taxon>Parameciidae</taxon>
        <taxon>Paramecium</taxon>
    </lineage>
</organism>
<gene>
    <name evidence="4" type="ORF">PPRIM_AZ9-3.1.T0180361</name>
</gene>
<dbReference type="EMBL" id="CAJJDM010000014">
    <property type="protein sequence ID" value="CAD8051845.1"/>
    <property type="molecule type" value="Genomic_DNA"/>
</dbReference>
<comment type="similarity">
    <text evidence="1">Belongs to the DNase II family.</text>
</comment>
<dbReference type="CDD" id="cd09121">
    <property type="entry name" value="PLDc_DNaseII_2"/>
    <property type="match status" value="1"/>
</dbReference>
<proteinExistence type="inferred from homology"/>
<evidence type="ECO:0000256" key="2">
    <source>
        <dbReference type="ARBA" id="ARBA00022801"/>
    </source>
</evidence>
<dbReference type="OMA" id="YLMYNDE"/>
<feature type="signal peptide" evidence="3">
    <location>
        <begin position="1"/>
        <end position="19"/>
    </location>
</feature>
<dbReference type="InterPro" id="IPR004947">
    <property type="entry name" value="DNase_II"/>
</dbReference>
<dbReference type="Proteomes" id="UP000688137">
    <property type="component" value="Unassembled WGS sequence"/>
</dbReference>